<gene>
    <name evidence="1" type="ORF">IHE45_12G034300</name>
</gene>
<sequence length="95" mass="11160">MKFTAPIFWSQNVHEHLPTQGTWPEKGDFSRMSMKSLSPHHLSPLSADWTVVLSVLKQVIWQFWEMLLPQQSQGCNFLEHDLFSFFLDDSICRVH</sequence>
<organism evidence="1 2">
    <name type="scientific">Dioscorea alata</name>
    <name type="common">Purple yam</name>
    <dbReference type="NCBI Taxonomy" id="55571"/>
    <lineage>
        <taxon>Eukaryota</taxon>
        <taxon>Viridiplantae</taxon>
        <taxon>Streptophyta</taxon>
        <taxon>Embryophyta</taxon>
        <taxon>Tracheophyta</taxon>
        <taxon>Spermatophyta</taxon>
        <taxon>Magnoliopsida</taxon>
        <taxon>Liliopsida</taxon>
        <taxon>Dioscoreales</taxon>
        <taxon>Dioscoreaceae</taxon>
        <taxon>Dioscorea</taxon>
    </lineage>
</organism>
<accession>A0ACB7V1B6</accession>
<dbReference type="Proteomes" id="UP000827976">
    <property type="component" value="Chromosome 12"/>
</dbReference>
<proteinExistence type="predicted"/>
<protein>
    <submittedName>
        <fullName evidence="1">Uncharacterized protein</fullName>
    </submittedName>
</protein>
<comment type="caution">
    <text evidence="1">The sequence shown here is derived from an EMBL/GenBank/DDBJ whole genome shotgun (WGS) entry which is preliminary data.</text>
</comment>
<name>A0ACB7V1B6_DIOAL</name>
<evidence type="ECO:0000313" key="2">
    <source>
        <dbReference type="Proteomes" id="UP000827976"/>
    </source>
</evidence>
<dbReference type="EMBL" id="CM037022">
    <property type="protein sequence ID" value="KAH7667048.1"/>
    <property type="molecule type" value="Genomic_DNA"/>
</dbReference>
<keyword evidence="2" id="KW-1185">Reference proteome</keyword>
<reference evidence="2" key="1">
    <citation type="journal article" date="2022" name="Nat. Commun.">
        <title>Chromosome evolution and the genetic basis of agronomically important traits in greater yam.</title>
        <authorList>
            <person name="Bredeson J.V."/>
            <person name="Lyons J.B."/>
            <person name="Oniyinde I.O."/>
            <person name="Okereke N.R."/>
            <person name="Kolade O."/>
            <person name="Nnabue I."/>
            <person name="Nwadili C.O."/>
            <person name="Hribova E."/>
            <person name="Parker M."/>
            <person name="Nwogha J."/>
            <person name="Shu S."/>
            <person name="Carlson J."/>
            <person name="Kariba R."/>
            <person name="Muthemba S."/>
            <person name="Knop K."/>
            <person name="Barton G.J."/>
            <person name="Sherwood A.V."/>
            <person name="Lopez-Montes A."/>
            <person name="Asiedu R."/>
            <person name="Jamnadass R."/>
            <person name="Muchugi A."/>
            <person name="Goodstein D."/>
            <person name="Egesi C.N."/>
            <person name="Featherston J."/>
            <person name="Asfaw A."/>
            <person name="Simpson G.G."/>
            <person name="Dolezel J."/>
            <person name="Hendre P.S."/>
            <person name="Van Deynze A."/>
            <person name="Kumar P.L."/>
            <person name="Obidiegwu J.E."/>
            <person name="Bhattacharjee R."/>
            <person name="Rokhsar D.S."/>
        </authorList>
    </citation>
    <scope>NUCLEOTIDE SEQUENCE [LARGE SCALE GENOMIC DNA]</scope>
    <source>
        <strain evidence="2">cv. TDa95/00328</strain>
    </source>
</reference>
<evidence type="ECO:0000313" key="1">
    <source>
        <dbReference type="EMBL" id="KAH7667048.1"/>
    </source>
</evidence>